<proteinExistence type="predicted"/>
<accession>A0A1I0FXZ6</accession>
<evidence type="ECO:0008006" key="4">
    <source>
        <dbReference type="Google" id="ProtNLM"/>
    </source>
</evidence>
<dbReference type="InterPro" id="IPR011990">
    <property type="entry name" value="TPR-like_helical_dom_sf"/>
</dbReference>
<dbReference type="EMBL" id="FOHK01000010">
    <property type="protein sequence ID" value="SET62573.1"/>
    <property type="molecule type" value="Genomic_DNA"/>
</dbReference>
<reference evidence="2 3" key="1">
    <citation type="submission" date="2016-10" db="EMBL/GenBank/DDBJ databases">
        <authorList>
            <person name="de Groot N.N."/>
        </authorList>
    </citation>
    <scope>NUCLEOTIDE SEQUENCE [LARGE SCALE GENOMIC DNA]</scope>
    <source>
        <strain evidence="2 3">DSM 19706</strain>
    </source>
</reference>
<dbReference type="RefSeq" id="WP_093330348.1">
    <property type="nucleotide sequence ID" value="NZ_AP027363.1"/>
</dbReference>
<dbReference type="SUPFAM" id="SSF48452">
    <property type="entry name" value="TPR-like"/>
    <property type="match status" value="1"/>
</dbReference>
<dbReference type="AlphaFoldDB" id="A0A1I0FXZ6"/>
<gene>
    <name evidence="2" type="ORF">SAMN05660429_02252</name>
</gene>
<keyword evidence="1" id="KW-0732">Signal</keyword>
<protein>
    <recommendedName>
        <fullName evidence="4">Tetratricopeptide repeat-containing protein</fullName>
    </recommendedName>
</protein>
<evidence type="ECO:0000313" key="2">
    <source>
        <dbReference type="EMBL" id="SET62573.1"/>
    </source>
</evidence>
<evidence type="ECO:0000256" key="1">
    <source>
        <dbReference type="SAM" id="SignalP"/>
    </source>
</evidence>
<dbReference type="OrthoDB" id="6226635at2"/>
<feature type="signal peptide" evidence="1">
    <location>
        <begin position="1"/>
        <end position="24"/>
    </location>
</feature>
<keyword evidence="3" id="KW-1185">Reference proteome</keyword>
<dbReference type="STRING" id="349064.SAMN05660429_02252"/>
<organism evidence="2 3">
    <name type="scientific">Thalassotalea agarivorans</name>
    <name type="common">Thalassomonas agarivorans</name>
    <dbReference type="NCBI Taxonomy" id="349064"/>
    <lineage>
        <taxon>Bacteria</taxon>
        <taxon>Pseudomonadati</taxon>
        <taxon>Pseudomonadota</taxon>
        <taxon>Gammaproteobacteria</taxon>
        <taxon>Alteromonadales</taxon>
        <taxon>Colwelliaceae</taxon>
        <taxon>Thalassotalea</taxon>
    </lineage>
</organism>
<dbReference type="Gene3D" id="1.25.40.10">
    <property type="entry name" value="Tetratricopeptide repeat domain"/>
    <property type="match status" value="1"/>
</dbReference>
<name>A0A1I0FXZ6_THASX</name>
<evidence type="ECO:0000313" key="3">
    <source>
        <dbReference type="Proteomes" id="UP000199308"/>
    </source>
</evidence>
<sequence>MNRTSTLSKSIALVFALCSYTASANSDNLKVAVFSDNPGTKKIVAGNYEKGLEEVSNASESNEIAIATANCVANIKLNQFEQAKSHCDQAVSLSEATGGRSRKDQYVKAVTYSNRAILHYLNNDRVAAIDDLTDAMHIQENDVTKHNLSVIQATVEQDSTLVADD</sequence>
<dbReference type="Proteomes" id="UP000199308">
    <property type="component" value="Unassembled WGS sequence"/>
</dbReference>
<feature type="chain" id="PRO_5011440659" description="Tetratricopeptide repeat-containing protein" evidence="1">
    <location>
        <begin position="25"/>
        <end position="165"/>
    </location>
</feature>